<accession>A0ACC0AIB2</accession>
<dbReference type="Proteomes" id="UP001060085">
    <property type="component" value="Linkage Group LG06"/>
</dbReference>
<organism evidence="1 2">
    <name type="scientific">Catharanthus roseus</name>
    <name type="common">Madagascar periwinkle</name>
    <name type="synonym">Vinca rosea</name>
    <dbReference type="NCBI Taxonomy" id="4058"/>
    <lineage>
        <taxon>Eukaryota</taxon>
        <taxon>Viridiplantae</taxon>
        <taxon>Streptophyta</taxon>
        <taxon>Embryophyta</taxon>
        <taxon>Tracheophyta</taxon>
        <taxon>Spermatophyta</taxon>
        <taxon>Magnoliopsida</taxon>
        <taxon>eudicotyledons</taxon>
        <taxon>Gunneridae</taxon>
        <taxon>Pentapetalae</taxon>
        <taxon>asterids</taxon>
        <taxon>lamiids</taxon>
        <taxon>Gentianales</taxon>
        <taxon>Apocynaceae</taxon>
        <taxon>Rauvolfioideae</taxon>
        <taxon>Vinceae</taxon>
        <taxon>Catharanthinae</taxon>
        <taxon>Catharanthus</taxon>
    </lineage>
</organism>
<keyword evidence="2" id="KW-1185">Reference proteome</keyword>
<proteinExistence type="predicted"/>
<reference evidence="2" key="1">
    <citation type="journal article" date="2023" name="Nat. Plants">
        <title>Single-cell RNA sequencing provides a high-resolution roadmap for understanding the multicellular compartmentation of specialized metabolism.</title>
        <authorList>
            <person name="Sun S."/>
            <person name="Shen X."/>
            <person name="Li Y."/>
            <person name="Li Y."/>
            <person name="Wang S."/>
            <person name="Li R."/>
            <person name="Zhang H."/>
            <person name="Shen G."/>
            <person name="Guo B."/>
            <person name="Wei J."/>
            <person name="Xu J."/>
            <person name="St-Pierre B."/>
            <person name="Chen S."/>
            <person name="Sun C."/>
        </authorList>
    </citation>
    <scope>NUCLEOTIDE SEQUENCE [LARGE SCALE GENOMIC DNA]</scope>
</reference>
<dbReference type="EMBL" id="CM044706">
    <property type="protein sequence ID" value="KAI5659183.1"/>
    <property type="molecule type" value="Genomic_DNA"/>
</dbReference>
<sequence>MWKLKLSENDDPWLKSTNNHLGREYWEFDPNLGTVEERSLIERVRDEFRVNRFMVKHSSDLLMLMQLAKENPCKTKLPRVKLRSEEKVTKEAVEIILRRALGFYSTIQAEDGHWPGDWSGPLFLLPGLIISLHVMDAVETILSEEHQREICRYLFNHQPTLAAAVGGKRKHGCPLGLSCQNRTFLHDYQMQRSLRRSYLCCSCSFLTTTLNGDGGWGLHIEGHSTMFGTALNYVSLRLLGEKVDGRDGDMEKARKWIIDHGGLSFVPSWVAGWFLEANVAVGGSSGLRHKSVVTGLKTADSEAGLGTGG</sequence>
<name>A0ACC0AIB2_CATRO</name>
<evidence type="ECO:0000313" key="1">
    <source>
        <dbReference type="EMBL" id="KAI5659183.1"/>
    </source>
</evidence>
<gene>
    <name evidence="1" type="ORF">M9H77_27976</name>
</gene>
<evidence type="ECO:0000313" key="2">
    <source>
        <dbReference type="Proteomes" id="UP001060085"/>
    </source>
</evidence>
<protein>
    <submittedName>
        <fullName evidence="1">Uncharacterized protein</fullName>
    </submittedName>
</protein>
<comment type="caution">
    <text evidence="1">The sequence shown here is derived from an EMBL/GenBank/DDBJ whole genome shotgun (WGS) entry which is preliminary data.</text>
</comment>